<gene>
    <name evidence="1" type="ORF">AMON00008_LOCUS35785</name>
</gene>
<name>A0A7S4RJV3_9DINO</name>
<accession>A0A7S4RJV3</accession>
<dbReference type="EMBL" id="HBNR01051143">
    <property type="protein sequence ID" value="CAE4615189.1"/>
    <property type="molecule type" value="Transcribed_RNA"/>
</dbReference>
<protein>
    <submittedName>
        <fullName evidence="1">Uncharacterized protein</fullName>
    </submittedName>
</protein>
<dbReference type="AlphaFoldDB" id="A0A7S4RJV3"/>
<proteinExistence type="predicted"/>
<evidence type="ECO:0000313" key="1">
    <source>
        <dbReference type="EMBL" id="CAE4615189.1"/>
    </source>
</evidence>
<organism evidence="1">
    <name type="scientific">Alexandrium monilatum</name>
    <dbReference type="NCBI Taxonomy" id="311494"/>
    <lineage>
        <taxon>Eukaryota</taxon>
        <taxon>Sar</taxon>
        <taxon>Alveolata</taxon>
        <taxon>Dinophyceae</taxon>
        <taxon>Gonyaulacales</taxon>
        <taxon>Pyrocystaceae</taxon>
        <taxon>Alexandrium</taxon>
    </lineage>
</organism>
<reference evidence="1" key="1">
    <citation type="submission" date="2021-01" db="EMBL/GenBank/DDBJ databases">
        <authorList>
            <person name="Corre E."/>
            <person name="Pelletier E."/>
            <person name="Niang G."/>
            <person name="Scheremetjew M."/>
            <person name="Finn R."/>
            <person name="Kale V."/>
            <person name="Holt S."/>
            <person name="Cochrane G."/>
            <person name="Meng A."/>
            <person name="Brown T."/>
            <person name="Cohen L."/>
        </authorList>
    </citation>
    <scope>NUCLEOTIDE SEQUENCE</scope>
    <source>
        <strain evidence="1">CCMP3105</strain>
    </source>
</reference>
<sequence length="213" mass="24129">MGSAHSMYRDYDWKSTPGTCRERIICYPMADSPTGDGLSVISDPLDKYMTKDQLWQALVRWRKVPLRTPATLEMEVTEEEDGTIVTKRVMDTSKITEGHSGLVRKVDATSPIRICRTEVDHEGMMMTRSIFYGDGRSLAHNRDFIRLTTDPLIVEAWRIDISSGTRVCEDDLSSFMETILNQVVTMKGDAMPDIEEIDNSQPSVGENLSILCW</sequence>